<dbReference type="FunFam" id="3.40.50.10180:FF:000001">
    <property type="entry name" value="Glycerate kinase"/>
    <property type="match status" value="1"/>
</dbReference>
<proteinExistence type="inferred from homology"/>
<dbReference type="Pfam" id="PF05161">
    <property type="entry name" value="MOFRL"/>
    <property type="match status" value="1"/>
</dbReference>
<dbReference type="InterPro" id="IPR039760">
    <property type="entry name" value="MOFRL_protein"/>
</dbReference>
<dbReference type="Gene3D" id="3.40.50.10180">
    <property type="entry name" value="Glycerate kinase, MOFRL-like N-terminal domain"/>
    <property type="match status" value="1"/>
</dbReference>
<reference evidence="11" key="2">
    <citation type="submission" date="2022-10" db="EMBL/GenBank/DDBJ databases">
        <authorList>
            <consortium name="ENA_rothamsted_submissions"/>
            <consortium name="culmorum"/>
            <person name="King R."/>
        </authorList>
    </citation>
    <scope>NUCLEOTIDE SEQUENCE</scope>
</reference>
<keyword evidence="7" id="KW-0418">Kinase</keyword>
<dbReference type="PANTHER" id="PTHR12227">
    <property type="entry name" value="GLYCERATE KINASE"/>
    <property type="match status" value="1"/>
</dbReference>
<evidence type="ECO:0000259" key="10">
    <source>
        <dbReference type="Pfam" id="PF13660"/>
    </source>
</evidence>
<gene>
    <name evidence="11" type="ORF">DIATSA_LOCUS12140</name>
</gene>
<name>A0A9N9RDP5_9NEOP</name>
<dbReference type="GO" id="GO:0008887">
    <property type="term" value="F:glycerate kinase activity"/>
    <property type="evidence" value="ECO:0007669"/>
    <property type="project" value="UniProtKB-EC"/>
</dbReference>
<dbReference type="Gene3D" id="3.40.1480.10">
    <property type="entry name" value="MOFRL domain"/>
    <property type="match status" value="1"/>
</dbReference>
<keyword evidence="8" id="KW-0067">ATP-binding</keyword>
<dbReference type="InterPro" id="IPR025286">
    <property type="entry name" value="MOFRL_assoc_dom"/>
</dbReference>
<evidence type="ECO:0000256" key="7">
    <source>
        <dbReference type="ARBA" id="ARBA00022777"/>
    </source>
</evidence>
<dbReference type="PANTHER" id="PTHR12227:SF0">
    <property type="entry name" value="GLYCERATE KINASE"/>
    <property type="match status" value="1"/>
</dbReference>
<evidence type="ECO:0000256" key="2">
    <source>
        <dbReference type="ARBA" id="ARBA00005393"/>
    </source>
</evidence>
<dbReference type="GO" id="GO:0005524">
    <property type="term" value="F:ATP binding"/>
    <property type="evidence" value="ECO:0007669"/>
    <property type="project" value="UniProtKB-KW"/>
</dbReference>
<dbReference type="GO" id="GO:0005737">
    <property type="term" value="C:cytoplasm"/>
    <property type="evidence" value="ECO:0007669"/>
    <property type="project" value="TreeGrafter"/>
</dbReference>
<dbReference type="AlphaFoldDB" id="A0A9N9RDP5"/>
<evidence type="ECO:0000256" key="1">
    <source>
        <dbReference type="ARBA" id="ARBA00000694"/>
    </source>
</evidence>
<evidence type="ECO:0000256" key="6">
    <source>
        <dbReference type="ARBA" id="ARBA00022741"/>
    </source>
</evidence>
<organism evidence="11 12">
    <name type="scientific">Diatraea saccharalis</name>
    <name type="common">sugarcane borer</name>
    <dbReference type="NCBI Taxonomy" id="40085"/>
    <lineage>
        <taxon>Eukaryota</taxon>
        <taxon>Metazoa</taxon>
        <taxon>Ecdysozoa</taxon>
        <taxon>Arthropoda</taxon>
        <taxon>Hexapoda</taxon>
        <taxon>Insecta</taxon>
        <taxon>Pterygota</taxon>
        <taxon>Neoptera</taxon>
        <taxon>Endopterygota</taxon>
        <taxon>Lepidoptera</taxon>
        <taxon>Glossata</taxon>
        <taxon>Ditrysia</taxon>
        <taxon>Pyraloidea</taxon>
        <taxon>Crambidae</taxon>
        <taxon>Crambinae</taxon>
        <taxon>Diatraea</taxon>
    </lineage>
</organism>
<dbReference type="InterPro" id="IPR037035">
    <property type="entry name" value="GK-like_C_sf"/>
</dbReference>
<sequence>MPRLFTMAKSTVFNLIRIFKSSVSAVLPENIMKDTVKYNHNSKELNIDGISVSLLNRNVYLVGTGKAVQDMALKVDQILGPKIKQGIISIPTGSLHYNARNGNVMYYEGARNNLPDANAQATAIKVKTMISQLSDTDILIVLISGGGSALLPLPKEPMTLEDKTDVIKLLANAGADITELNTVRKKLSQIKGGQLAIMAQPADVISLILSDIVGDPLDMIASGPTSENKDHPNAAIDIIKKYNLYDQLPNSTKIILKNVEDHKLFPNHKVKNLIIGSNKLSINAAVNECKAMDFSSIALTNIVTGNVRDIAQKYVKLSKIFCDFILKDLSKNSLKEKLLCLDIPGVNECLDNIDGLDVSKKNICLILGGEITVEVKGQGKGGRNQQLALEFSNYIHKIKDNFKDFEVYLLSAGTDGIDGPTDAAGAIGYIELVSDAMKENIIINEYINNNDTYNFYKIFKKGLMHVITGHTNTNVMDIHIILIIKKSTI</sequence>
<dbReference type="InterPro" id="IPR007835">
    <property type="entry name" value="MOFRL"/>
</dbReference>
<keyword evidence="6" id="KW-0547">Nucleotide-binding</keyword>
<feature type="domain" description="MOFRL" evidence="9">
    <location>
        <begin position="363"/>
        <end position="477"/>
    </location>
</feature>
<keyword evidence="5" id="KW-0808">Transferase</keyword>
<protein>
    <recommendedName>
        <fullName evidence="4">Glycerate kinase</fullName>
        <ecNumber evidence="3">2.7.1.31</ecNumber>
    </recommendedName>
</protein>
<dbReference type="SUPFAM" id="SSF82544">
    <property type="entry name" value="GckA/TtuD-like"/>
    <property type="match status" value="1"/>
</dbReference>
<feature type="domain" description="MOFRL-associated" evidence="10">
    <location>
        <begin position="16"/>
        <end position="255"/>
    </location>
</feature>
<dbReference type="EC" id="2.7.1.31" evidence="3"/>
<dbReference type="InterPro" id="IPR038614">
    <property type="entry name" value="GK_N_sf"/>
</dbReference>
<evidence type="ECO:0000313" key="12">
    <source>
        <dbReference type="Proteomes" id="UP001153714"/>
    </source>
</evidence>
<accession>A0A9N9RDP5</accession>
<evidence type="ECO:0000256" key="4">
    <source>
        <dbReference type="ARBA" id="ARBA00020720"/>
    </source>
</evidence>
<dbReference type="EMBL" id="OU893338">
    <property type="protein sequence ID" value="CAG9794789.1"/>
    <property type="molecule type" value="Genomic_DNA"/>
</dbReference>
<evidence type="ECO:0000256" key="8">
    <source>
        <dbReference type="ARBA" id="ARBA00022840"/>
    </source>
</evidence>
<dbReference type="Pfam" id="PF13660">
    <property type="entry name" value="DUF4147"/>
    <property type="match status" value="1"/>
</dbReference>
<dbReference type="Proteomes" id="UP001153714">
    <property type="component" value="Chromosome 7"/>
</dbReference>
<evidence type="ECO:0000256" key="5">
    <source>
        <dbReference type="ARBA" id="ARBA00022679"/>
    </source>
</evidence>
<reference evidence="11" key="1">
    <citation type="submission" date="2021-12" db="EMBL/GenBank/DDBJ databases">
        <authorList>
            <person name="King R."/>
        </authorList>
    </citation>
    <scope>NUCLEOTIDE SEQUENCE</scope>
</reference>
<comment type="catalytic activity">
    <reaction evidence="1">
        <text>(R)-glycerate + ATP = (2R)-3-phosphoglycerate + ADP + H(+)</text>
        <dbReference type="Rhea" id="RHEA:23516"/>
        <dbReference type="ChEBI" id="CHEBI:15378"/>
        <dbReference type="ChEBI" id="CHEBI:16659"/>
        <dbReference type="ChEBI" id="CHEBI:30616"/>
        <dbReference type="ChEBI" id="CHEBI:58272"/>
        <dbReference type="ChEBI" id="CHEBI:456216"/>
        <dbReference type="EC" id="2.7.1.31"/>
    </reaction>
</comment>
<dbReference type="OrthoDB" id="44918at2759"/>
<evidence type="ECO:0000259" key="9">
    <source>
        <dbReference type="Pfam" id="PF05161"/>
    </source>
</evidence>
<evidence type="ECO:0000256" key="3">
    <source>
        <dbReference type="ARBA" id="ARBA00012101"/>
    </source>
</evidence>
<keyword evidence="12" id="KW-1185">Reference proteome</keyword>
<comment type="similarity">
    <text evidence="2">Belongs to the glycerate kinase type-2 family.</text>
</comment>
<evidence type="ECO:0000313" key="11">
    <source>
        <dbReference type="EMBL" id="CAG9794789.1"/>
    </source>
</evidence>